<feature type="transmembrane region" description="Helical" evidence="15">
    <location>
        <begin position="1101"/>
        <end position="1127"/>
    </location>
</feature>
<reference evidence="19 20" key="1">
    <citation type="journal article" date="2006" name="Science">
        <title>Phytophthora genome sequences uncover evolutionary origins and mechanisms of pathogenesis.</title>
        <authorList>
            <person name="Tyler B.M."/>
            <person name="Tripathy S."/>
            <person name="Zhang X."/>
            <person name="Dehal P."/>
            <person name="Jiang R.H."/>
            <person name="Aerts A."/>
            <person name="Arredondo F.D."/>
            <person name="Baxter L."/>
            <person name="Bensasson D."/>
            <person name="Beynon J.L."/>
            <person name="Chapman J."/>
            <person name="Damasceno C.M."/>
            <person name="Dorrance A.E."/>
            <person name="Dou D."/>
            <person name="Dickerman A.W."/>
            <person name="Dubchak I.L."/>
            <person name="Garbelotto M."/>
            <person name="Gijzen M."/>
            <person name="Gordon S.G."/>
            <person name="Govers F."/>
            <person name="Grunwald N.J."/>
            <person name="Huang W."/>
            <person name="Ivors K.L."/>
            <person name="Jones R.W."/>
            <person name="Kamoun S."/>
            <person name="Krampis K."/>
            <person name="Lamour K.H."/>
            <person name="Lee M.K."/>
            <person name="McDonald W.H."/>
            <person name="Medina M."/>
            <person name="Meijer H.J."/>
            <person name="Nordberg E.K."/>
            <person name="Maclean D.J."/>
            <person name="Ospina-Giraldo M.D."/>
            <person name="Morris P.F."/>
            <person name="Phuntumart V."/>
            <person name="Putnam N.H."/>
            <person name="Rash S."/>
            <person name="Rose J.K."/>
            <person name="Sakihama Y."/>
            <person name="Salamov A.A."/>
            <person name="Savidor A."/>
            <person name="Scheuring C.F."/>
            <person name="Smith B.M."/>
            <person name="Sobral B.W."/>
            <person name="Terry A."/>
            <person name="Torto-Alalibo T.A."/>
            <person name="Win J."/>
            <person name="Xu Z."/>
            <person name="Zhang H."/>
            <person name="Grigoriev I.V."/>
            <person name="Rokhsar D.S."/>
            <person name="Boore J.L."/>
        </authorList>
    </citation>
    <scope>NUCLEOTIDE SEQUENCE [LARGE SCALE GENOMIC DNA]</scope>
    <source>
        <strain evidence="19 20">P6497</strain>
    </source>
</reference>
<feature type="binding site" evidence="14">
    <location>
        <position position="884"/>
    </location>
    <ligand>
        <name>Mg(2+)</name>
        <dbReference type="ChEBI" id="CHEBI:18420"/>
    </ligand>
</feature>
<evidence type="ECO:0000256" key="12">
    <source>
        <dbReference type="PIRSR" id="PIRSR606539-1"/>
    </source>
</evidence>
<feature type="binding site" evidence="13">
    <location>
        <position position="597"/>
    </location>
    <ligand>
        <name>ATP</name>
        <dbReference type="ChEBI" id="CHEBI:30616"/>
    </ligand>
</feature>
<name>G4ZE56_PHYSP</name>
<keyword evidence="10 15" id="KW-0472">Membrane</keyword>
<feature type="binding site" evidence="13">
    <location>
        <position position="441"/>
    </location>
    <ligand>
        <name>ATP</name>
        <dbReference type="ChEBI" id="CHEBI:30616"/>
    </ligand>
</feature>
<dbReference type="EMBL" id="JH159154">
    <property type="protein sequence ID" value="EGZ17407.1"/>
    <property type="molecule type" value="Genomic_DNA"/>
</dbReference>
<dbReference type="NCBIfam" id="TIGR01652">
    <property type="entry name" value="ATPase-Plipid"/>
    <property type="match status" value="1"/>
</dbReference>
<feature type="binding site" evidence="13">
    <location>
        <position position="620"/>
    </location>
    <ligand>
        <name>ATP</name>
        <dbReference type="ChEBI" id="CHEBI:30616"/>
    </ligand>
</feature>
<feature type="binding site" evidence="13">
    <location>
        <position position="863"/>
    </location>
    <ligand>
        <name>ATP</name>
        <dbReference type="ChEBI" id="CHEBI:30616"/>
    </ligand>
</feature>
<feature type="binding site" evidence="13">
    <location>
        <position position="887"/>
    </location>
    <ligand>
        <name>ATP</name>
        <dbReference type="ChEBI" id="CHEBI:30616"/>
    </ligand>
</feature>
<evidence type="ECO:0000256" key="6">
    <source>
        <dbReference type="ARBA" id="ARBA00022840"/>
    </source>
</evidence>
<dbReference type="Pfam" id="PF13246">
    <property type="entry name" value="Cation_ATPase"/>
    <property type="match status" value="1"/>
</dbReference>
<comment type="similarity">
    <text evidence="2 15">Belongs to the cation transport ATPase (P-type) (TC 3.A.3) family. Type IV subfamily.</text>
</comment>
<evidence type="ECO:0000259" key="17">
    <source>
        <dbReference type="Pfam" id="PF16209"/>
    </source>
</evidence>
<feature type="transmembrane region" description="Helical" evidence="15">
    <location>
        <begin position="355"/>
        <end position="377"/>
    </location>
</feature>
<evidence type="ECO:0000256" key="7">
    <source>
        <dbReference type="ARBA" id="ARBA00022842"/>
    </source>
</evidence>
<keyword evidence="7 14" id="KW-0460">Magnesium</keyword>
<dbReference type="SUPFAM" id="SSF81665">
    <property type="entry name" value="Calcium ATPase, transmembrane domain M"/>
    <property type="match status" value="1"/>
</dbReference>
<evidence type="ECO:0000256" key="2">
    <source>
        <dbReference type="ARBA" id="ARBA00008109"/>
    </source>
</evidence>
<dbReference type="InterPro" id="IPR036412">
    <property type="entry name" value="HAD-like_sf"/>
</dbReference>
<dbReference type="GO" id="GO:0140326">
    <property type="term" value="F:ATPase-coupled intramembrane lipid transporter activity"/>
    <property type="evidence" value="ECO:0007669"/>
    <property type="project" value="UniProtKB-EC"/>
</dbReference>
<dbReference type="PANTHER" id="PTHR24092:SF150">
    <property type="entry name" value="PHOSPHOLIPID-TRANSPORTING ATPASE"/>
    <property type="match status" value="1"/>
</dbReference>
<feature type="domain" description="P-type ATPase C-terminal" evidence="18">
    <location>
        <begin position="912"/>
        <end position="1075"/>
    </location>
</feature>
<dbReference type="SUPFAM" id="SSF56784">
    <property type="entry name" value="HAD-like"/>
    <property type="match status" value="1"/>
</dbReference>
<dbReference type="InterPro" id="IPR001757">
    <property type="entry name" value="P_typ_ATPase"/>
</dbReference>
<dbReference type="GO" id="GO:0000287">
    <property type="term" value="F:magnesium ion binding"/>
    <property type="evidence" value="ECO:0007669"/>
    <property type="project" value="UniProtKB-UniRule"/>
</dbReference>
<keyword evidence="6 13" id="KW-0067">ATP-binding</keyword>
<dbReference type="SUPFAM" id="SSF81653">
    <property type="entry name" value="Calcium ATPase, transduction domain A"/>
    <property type="match status" value="1"/>
</dbReference>
<feature type="binding site" evidence="13">
    <location>
        <position position="739"/>
    </location>
    <ligand>
        <name>ATP</name>
        <dbReference type="ChEBI" id="CHEBI:30616"/>
    </ligand>
</feature>
<dbReference type="InterPro" id="IPR006539">
    <property type="entry name" value="P-type_ATPase_IV"/>
</dbReference>
<keyword evidence="9 15" id="KW-1133">Transmembrane helix</keyword>
<dbReference type="SFLD" id="SFLDS00003">
    <property type="entry name" value="Haloacid_Dehalogenase"/>
    <property type="match status" value="1"/>
</dbReference>
<feature type="transmembrane region" description="Helical" evidence="15">
    <location>
        <begin position="93"/>
        <end position="111"/>
    </location>
</feature>
<dbReference type="GO" id="GO:0005524">
    <property type="term" value="F:ATP binding"/>
    <property type="evidence" value="ECO:0007669"/>
    <property type="project" value="UniProtKB-UniRule"/>
</dbReference>
<feature type="transmembrane region" description="Helical" evidence="15">
    <location>
        <begin position="1069"/>
        <end position="1094"/>
    </location>
</feature>
<feature type="binding site" evidence="13">
    <location>
        <position position="857"/>
    </location>
    <ligand>
        <name>ATP</name>
        <dbReference type="ChEBI" id="CHEBI:30616"/>
    </ligand>
</feature>
<keyword evidence="3 15" id="KW-0812">Transmembrane</keyword>
<feature type="transmembrane region" description="Helical" evidence="15">
    <location>
        <begin position="938"/>
        <end position="962"/>
    </location>
</feature>
<evidence type="ECO:0000256" key="5">
    <source>
        <dbReference type="ARBA" id="ARBA00022741"/>
    </source>
</evidence>
<feature type="binding site" evidence="13">
    <location>
        <position position="442"/>
    </location>
    <ligand>
        <name>ATP</name>
        <dbReference type="ChEBI" id="CHEBI:30616"/>
    </ligand>
</feature>
<dbReference type="GO" id="GO:0016887">
    <property type="term" value="F:ATP hydrolysis activity"/>
    <property type="evidence" value="ECO:0007669"/>
    <property type="project" value="InterPro"/>
</dbReference>
<evidence type="ECO:0000313" key="20">
    <source>
        <dbReference type="Proteomes" id="UP000002640"/>
    </source>
</evidence>
<feature type="compositionally biased region" description="Low complexity" evidence="16">
    <location>
        <begin position="531"/>
        <end position="542"/>
    </location>
</feature>
<dbReference type="InParanoid" id="G4ZE56"/>
<feature type="region of interest" description="Disordered" evidence="16">
    <location>
        <begin position="531"/>
        <end position="552"/>
    </location>
</feature>
<keyword evidence="4 14" id="KW-0479">Metal-binding</keyword>
<dbReference type="KEGG" id="psoj:PHYSODRAFT_314779"/>
<dbReference type="SUPFAM" id="SSF81660">
    <property type="entry name" value="Metal cation-transporting ATPase, ATP-binding domain N"/>
    <property type="match status" value="1"/>
</dbReference>
<keyword evidence="5 13" id="KW-0547">Nucleotide-binding</keyword>
<dbReference type="InterPro" id="IPR023298">
    <property type="entry name" value="ATPase_P-typ_TM_dom_sf"/>
</dbReference>
<feature type="binding site" evidence="14">
    <location>
        <position position="442"/>
    </location>
    <ligand>
        <name>Mg(2+)</name>
        <dbReference type="ChEBI" id="CHEBI:18420"/>
    </ligand>
</feature>
<dbReference type="InterPro" id="IPR023299">
    <property type="entry name" value="ATPase_P-typ_cyto_dom_N"/>
</dbReference>
<evidence type="ECO:0000256" key="11">
    <source>
        <dbReference type="ARBA" id="ARBA00034036"/>
    </source>
</evidence>
<evidence type="ECO:0000256" key="3">
    <source>
        <dbReference type="ARBA" id="ARBA00022692"/>
    </source>
</evidence>
<feature type="transmembrane region" description="Helical" evidence="15">
    <location>
        <begin position="69"/>
        <end position="87"/>
    </location>
</feature>
<evidence type="ECO:0000313" key="19">
    <source>
        <dbReference type="EMBL" id="EGZ17407.1"/>
    </source>
</evidence>
<evidence type="ECO:0000256" key="10">
    <source>
        <dbReference type="ARBA" id="ARBA00023136"/>
    </source>
</evidence>
<evidence type="ECO:0000256" key="14">
    <source>
        <dbReference type="PIRSR" id="PIRSR606539-3"/>
    </source>
</evidence>
<feature type="domain" description="P-type ATPase N-terminal" evidence="17">
    <location>
        <begin position="40"/>
        <end position="97"/>
    </location>
</feature>
<dbReference type="Pfam" id="PF16212">
    <property type="entry name" value="PhoLip_ATPase_C"/>
    <property type="match status" value="1"/>
</dbReference>
<dbReference type="GO" id="GO:0045332">
    <property type="term" value="P:phospholipid translocation"/>
    <property type="evidence" value="ECO:0007669"/>
    <property type="project" value="TreeGrafter"/>
</dbReference>
<feature type="binding site" evidence="13">
    <location>
        <position position="656"/>
    </location>
    <ligand>
        <name>ATP</name>
        <dbReference type="ChEBI" id="CHEBI:30616"/>
    </ligand>
</feature>
<keyword evidence="8 15" id="KW-1278">Translocase</keyword>
<evidence type="ECO:0000256" key="15">
    <source>
        <dbReference type="RuleBase" id="RU362033"/>
    </source>
</evidence>
<dbReference type="InterPro" id="IPR032631">
    <property type="entry name" value="P-type_ATPase_N"/>
</dbReference>
<dbReference type="Gene3D" id="2.70.150.10">
    <property type="entry name" value="Calcium-transporting ATPase, cytoplasmic transduction domain A"/>
    <property type="match status" value="1"/>
</dbReference>
<feature type="binding site" evidence="14">
    <location>
        <position position="888"/>
    </location>
    <ligand>
        <name>Mg(2+)</name>
        <dbReference type="ChEBI" id="CHEBI:18420"/>
    </ligand>
</feature>
<evidence type="ECO:0000256" key="9">
    <source>
        <dbReference type="ARBA" id="ARBA00022989"/>
    </source>
</evidence>
<feature type="binding site" evidence="13">
    <location>
        <position position="738"/>
    </location>
    <ligand>
        <name>ATP</name>
        <dbReference type="ChEBI" id="CHEBI:30616"/>
    </ligand>
</feature>
<dbReference type="SFLD" id="SFLDG00002">
    <property type="entry name" value="C1.7:_P-type_atpase_like"/>
    <property type="match status" value="1"/>
</dbReference>
<dbReference type="SMR" id="G4ZE56"/>
<evidence type="ECO:0000256" key="1">
    <source>
        <dbReference type="ARBA" id="ARBA00004141"/>
    </source>
</evidence>
<dbReference type="OMA" id="ICIFVAN"/>
<feature type="binding site" evidence="13">
    <location>
        <position position="440"/>
    </location>
    <ligand>
        <name>ATP</name>
        <dbReference type="ChEBI" id="CHEBI:30616"/>
    </ligand>
</feature>
<comment type="subcellular location">
    <subcellularLocation>
        <location evidence="1 15">Membrane</location>
        <topology evidence="1 15">Multi-pass membrane protein</topology>
    </subcellularLocation>
</comment>
<feature type="transmembrane region" description="Helical" evidence="15">
    <location>
        <begin position="312"/>
        <end position="335"/>
    </location>
</feature>
<dbReference type="InterPro" id="IPR032630">
    <property type="entry name" value="P_typ_ATPase_c"/>
</dbReference>
<dbReference type="NCBIfam" id="TIGR01494">
    <property type="entry name" value="ATPase_P-type"/>
    <property type="match status" value="1"/>
</dbReference>
<feature type="binding site" evidence="13">
    <location>
        <position position="740"/>
    </location>
    <ligand>
        <name>ATP</name>
        <dbReference type="ChEBI" id="CHEBI:30616"/>
    </ligand>
</feature>
<dbReference type="STRING" id="1094619.G4ZE56"/>
<dbReference type="Pfam" id="PF16209">
    <property type="entry name" value="PhoLip_ATPase_N"/>
    <property type="match status" value="1"/>
</dbReference>
<dbReference type="EC" id="7.6.2.1" evidence="15"/>
<evidence type="ECO:0000259" key="18">
    <source>
        <dbReference type="Pfam" id="PF16212"/>
    </source>
</evidence>
<dbReference type="PRINTS" id="PR00119">
    <property type="entry name" value="CATATPASE"/>
</dbReference>
<sequence length="1171" mass="129892">MSSNSFVSSISHIVISSKPGANKDSDDPDAFRSVQFGTNEQSQIFPSNAVKTAIYTAYNFLPKNLFKQFTRFSNIYFLVITVLQLLPQVTSSNGVPTMVVPLMFIIVVSGVRDVMEDVQRHQADAEQNRAQVQKFTFSDGKARSFHPATCEELKVGELVRVGENEELPADIALVASGSPNGQCYVMTANLDGESSLKPRFVQPELCRPPYRDCFPSDGQQLTAQATTLLSSVFIECEPPNRSIDKFKGTLVLSETRSLSLDISHVLLRGTHLKDTPWVIGVVIYTGDDTRVRQNASETPIKASWLSHFINQITVWIVVVQVVILIVAVVVEAQLVGSSSVQRNPFIPDEIKDSTFVDFVWLFLAYMLLFSNFVPISLQVTIDFTRYFQARAITNDPGMRLSPSSPSFSTSSNTVDKKHVVCVQSSELNEELGLVEHIFTDKTGTLTCNRMAFRSCHVDGETFDFDEKDGSLLILEKAVHEVIVGALNPEEAPDKPSRRRNTIALSSFPFKSTPMQRFLINLAVNNSIWPSASSTSQASTKSSKPVKKEYAGPSPDERALVIAAAQAGVELCDRNNTRVVVRVYGKDAELEILHLFEFTSDRKKSSILCREPSGRIILMTKGADSVIMEALSESANKPSTVLQAKEQMKLYSANGLRVLCIAEREVSADEYRAWNARYSALKNNTTRGASEEELAKIISELECRLTFVGVSAIEDKIQEGAPEALEKFRAAGIKVWMLTGDRADTATNVAHAVRLVSADMRLLRLCESSSSWMEGSKQDAIDFLEKELRRAREESELGGSDSNSSSITFKSGAVPLPKARAGLALLIDDTVVEAVTGFGIEKEFLELCMECESVLCARISPKQKELIVGMVRNFCPDKVTLSIGDGANDVPMIQGAHIGVGIAGEEGHQASDASDYSLPAFRFLQRLLLVHGRAMNRRIAVLTLYVFYKNVLLVLPQFVYGAYCLYSGQSTYFDTLLQLFNIGFTALPILVFSIKDDDISARTVLFYPRLYQDGYHHVFLNRRRFAYWMFEAVVGSALIILVPAELLPLAPWSGTGRDNDLWALGMAQNLAVVVLATSVLFWWVVTFAISSMIAFGREFYGILYVGAITNALLLTFFCCITGLTPAFLPKVWQVFFAPDPRTICRERDQLLVDFSKKKSHETIFPIDQEDTI</sequence>
<comment type="catalytic activity">
    <reaction evidence="11 15">
        <text>ATP + H2O + phospholipidSide 1 = ADP + phosphate + phospholipidSide 2.</text>
        <dbReference type="EC" id="7.6.2.1"/>
    </reaction>
</comment>
<dbReference type="InterPro" id="IPR008250">
    <property type="entry name" value="ATPase_P-typ_transduc_dom_A_sf"/>
</dbReference>
<dbReference type="AlphaFoldDB" id="G4ZE56"/>
<dbReference type="InterPro" id="IPR023214">
    <property type="entry name" value="HAD_sf"/>
</dbReference>
<feature type="transmembrane region" description="Helical" evidence="15">
    <location>
        <begin position="974"/>
        <end position="993"/>
    </location>
</feature>
<dbReference type="GeneID" id="20643760"/>
<feature type="binding site" evidence="14">
    <location>
        <position position="440"/>
    </location>
    <ligand>
        <name>Mg(2+)</name>
        <dbReference type="ChEBI" id="CHEBI:18420"/>
    </ligand>
</feature>
<dbReference type="GO" id="GO:0005886">
    <property type="term" value="C:plasma membrane"/>
    <property type="evidence" value="ECO:0007669"/>
    <property type="project" value="TreeGrafter"/>
</dbReference>
<dbReference type="InterPro" id="IPR018303">
    <property type="entry name" value="ATPase_P-typ_P_site"/>
</dbReference>
<evidence type="ECO:0000256" key="13">
    <source>
        <dbReference type="PIRSR" id="PIRSR606539-2"/>
    </source>
</evidence>
<feature type="binding site" evidence="13">
    <location>
        <position position="556"/>
    </location>
    <ligand>
        <name>ATP</name>
        <dbReference type="ChEBI" id="CHEBI:30616"/>
    </ligand>
</feature>
<evidence type="ECO:0000256" key="4">
    <source>
        <dbReference type="ARBA" id="ARBA00022723"/>
    </source>
</evidence>
<evidence type="ECO:0000256" key="8">
    <source>
        <dbReference type="ARBA" id="ARBA00022967"/>
    </source>
</evidence>
<keyword evidence="20" id="KW-1185">Reference proteome</keyword>
<protein>
    <recommendedName>
        <fullName evidence="15">Phospholipid-transporting ATPase</fullName>
        <ecNumber evidence="15">7.6.2.1</ecNumber>
    </recommendedName>
</protein>
<organism evidence="19 20">
    <name type="scientific">Phytophthora sojae (strain P6497)</name>
    <name type="common">Soybean stem and root rot agent</name>
    <name type="synonym">Phytophthora megasperma f. sp. glycines</name>
    <dbReference type="NCBI Taxonomy" id="1094619"/>
    <lineage>
        <taxon>Eukaryota</taxon>
        <taxon>Sar</taxon>
        <taxon>Stramenopiles</taxon>
        <taxon>Oomycota</taxon>
        <taxon>Peronosporomycetes</taxon>
        <taxon>Peronosporales</taxon>
        <taxon>Peronosporaceae</taxon>
        <taxon>Phytophthora</taxon>
    </lineage>
</organism>
<dbReference type="Gene3D" id="3.40.50.1000">
    <property type="entry name" value="HAD superfamily/HAD-like"/>
    <property type="match status" value="1"/>
</dbReference>
<feature type="transmembrane region" description="Helical" evidence="15">
    <location>
        <begin position="1024"/>
        <end position="1049"/>
    </location>
</feature>
<accession>G4ZE56</accession>
<dbReference type="SFLD" id="SFLDF00027">
    <property type="entry name" value="p-type_atpase"/>
    <property type="match status" value="1"/>
</dbReference>
<dbReference type="PANTHER" id="PTHR24092">
    <property type="entry name" value="PROBABLE PHOSPHOLIPID-TRANSPORTING ATPASE"/>
    <property type="match status" value="1"/>
</dbReference>
<feature type="binding site" evidence="13">
    <location>
        <position position="888"/>
    </location>
    <ligand>
        <name>ATP</name>
        <dbReference type="ChEBI" id="CHEBI:30616"/>
    </ligand>
</feature>
<comment type="cofactor">
    <cofactor evidence="14">
        <name>Mg(2+)</name>
        <dbReference type="ChEBI" id="CHEBI:18420"/>
    </cofactor>
</comment>
<dbReference type="Proteomes" id="UP000002640">
    <property type="component" value="Unassembled WGS sequence"/>
</dbReference>
<dbReference type="Gene3D" id="3.40.1110.10">
    <property type="entry name" value="Calcium-transporting ATPase, cytoplasmic domain N"/>
    <property type="match status" value="1"/>
</dbReference>
<evidence type="ECO:0000256" key="16">
    <source>
        <dbReference type="SAM" id="MobiDB-lite"/>
    </source>
</evidence>
<proteinExistence type="inferred from homology"/>
<gene>
    <name evidence="19" type="ORF">PHYSODRAFT_314779</name>
</gene>
<dbReference type="PROSITE" id="PS00154">
    <property type="entry name" value="ATPASE_E1_E2"/>
    <property type="match status" value="1"/>
</dbReference>
<dbReference type="FunFam" id="3.40.50.1000:FF:000014">
    <property type="entry name" value="Phospholipid-transporting ATPase"/>
    <property type="match status" value="1"/>
</dbReference>
<dbReference type="RefSeq" id="XP_009526465.1">
    <property type="nucleotide sequence ID" value="XM_009528170.1"/>
</dbReference>
<feature type="active site" description="4-aspartylphosphate intermediate" evidence="12">
    <location>
        <position position="440"/>
    </location>
</feature>
<dbReference type="InterPro" id="IPR044492">
    <property type="entry name" value="P_typ_ATPase_HD_dom"/>
</dbReference>